<organism evidence="1 2">
    <name type="scientific">Cutibacterium granulosum DSM 20700</name>
    <dbReference type="NCBI Taxonomy" id="1160719"/>
    <lineage>
        <taxon>Bacteria</taxon>
        <taxon>Bacillati</taxon>
        <taxon>Actinomycetota</taxon>
        <taxon>Actinomycetes</taxon>
        <taxon>Propionibacteriales</taxon>
        <taxon>Propionibacteriaceae</taxon>
        <taxon>Cutibacterium</taxon>
    </lineage>
</organism>
<evidence type="ECO:0000313" key="1">
    <source>
        <dbReference type="EMBL" id="ERF57186.1"/>
    </source>
</evidence>
<comment type="caution">
    <text evidence="1">The sequence shown here is derived from an EMBL/GenBank/DDBJ whole genome shotgun (WGS) entry which is preliminary data.</text>
</comment>
<dbReference type="PANTHER" id="PTHR46566">
    <property type="entry name" value="1-PHOSPHOFRUCTOKINASE-RELATED"/>
    <property type="match status" value="1"/>
</dbReference>
<accession>U1FDD4</accession>
<dbReference type="Proteomes" id="UP000016307">
    <property type="component" value="Unassembled WGS sequence"/>
</dbReference>
<dbReference type="InterPro" id="IPR029056">
    <property type="entry name" value="Ribokinase-like"/>
</dbReference>
<gene>
    <name evidence="1" type="ORF">H641_03687</name>
</gene>
<dbReference type="PANTHER" id="PTHR46566:SF5">
    <property type="entry name" value="1-PHOSPHOFRUCTOKINASE"/>
    <property type="match status" value="1"/>
</dbReference>
<dbReference type="EMBL" id="AOSS01000118">
    <property type="protein sequence ID" value="ERF57186.1"/>
    <property type="molecule type" value="Genomic_DNA"/>
</dbReference>
<reference evidence="1 2" key="1">
    <citation type="journal article" date="2013" name="BMC Genomics">
        <title>Comparative genomics reveals distinct host-interacting traits of three major human-associated propionibacteria.</title>
        <authorList>
            <person name="Mak T.N."/>
            <person name="Schmid M."/>
            <person name="Brzuszkiewicz E."/>
            <person name="Zeng G."/>
            <person name="Meyer R."/>
            <person name="Sfanos K.S."/>
            <person name="Brinkmann V."/>
            <person name="Meyer T.F."/>
            <person name="Bruggemann H."/>
        </authorList>
    </citation>
    <scope>NUCLEOTIDE SEQUENCE [LARGE SCALE GENOMIC DNA]</scope>
    <source>
        <strain evidence="1 2">DSM 20700</strain>
    </source>
</reference>
<dbReference type="AlphaFoldDB" id="U1FDD4"/>
<keyword evidence="1" id="KW-0418">Kinase</keyword>
<dbReference type="SUPFAM" id="SSF53613">
    <property type="entry name" value="Ribokinase-like"/>
    <property type="match status" value="1"/>
</dbReference>
<sequence length="83" mass="8590">MIVTVTLNPSIDRTAGLSGPLNRGRVNRLGSCDEVAAGKGVNISRVLHGAGADTCAIVPAHCEDPLVIGLQNDDIPHLAVPIR</sequence>
<dbReference type="GO" id="GO:0005829">
    <property type="term" value="C:cytosol"/>
    <property type="evidence" value="ECO:0007669"/>
    <property type="project" value="TreeGrafter"/>
</dbReference>
<dbReference type="Gene3D" id="3.40.1190.20">
    <property type="match status" value="1"/>
</dbReference>
<feature type="non-terminal residue" evidence="1">
    <location>
        <position position="83"/>
    </location>
</feature>
<keyword evidence="1" id="KW-0808">Transferase</keyword>
<keyword evidence="2" id="KW-1185">Reference proteome</keyword>
<protein>
    <submittedName>
        <fullName evidence="1">1-phosphofructokinase</fullName>
    </submittedName>
</protein>
<name>U1FDD4_9ACTN</name>
<dbReference type="GO" id="GO:0008443">
    <property type="term" value="F:phosphofructokinase activity"/>
    <property type="evidence" value="ECO:0007669"/>
    <property type="project" value="TreeGrafter"/>
</dbReference>
<proteinExistence type="predicted"/>
<evidence type="ECO:0000313" key="2">
    <source>
        <dbReference type="Proteomes" id="UP000016307"/>
    </source>
</evidence>